<name>A0A7Z9DJE5_ENTHR</name>
<dbReference type="Gene3D" id="3.90.180.10">
    <property type="entry name" value="Medium-chain alcohol dehydrogenases, catalytic domain"/>
    <property type="match status" value="1"/>
</dbReference>
<dbReference type="Proteomes" id="UP000352698">
    <property type="component" value="Unassembled WGS sequence"/>
</dbReference>
<dbReference type="SUPFAM" id="SSF50129">
    <property type="entry name" value="GroES-like"/>
    <property type="match status" value="1"/>
</dbReference>
<dbReference type="Pfam" id="PF08240">
    <property type="entry name" value="ADH_N"/>
    <property type="match status" value="1"/>
</dbReference>
<dbReference type="GO" id="GO:0003939">
    <property type="term" value="F:L-iditol 2-dehydrogenase (NAD+) activity"/>
    <property type="evidence" value="ECO:0007669"/>
    <property type="project" value="UniProtKB-EC"/>
</dbReference>
<sequence length="357" mass="39324">MQPKNITFGYLAEKKNAKIKEIPMPELAEDELLVKQEACNICTTDYQQWLGLREHQGYPMAGGHECSGIVIAKGKAVGDTYQIGDRVSVLYDYCGYCDECKFGEITNCENKRQFGKNYSKEFYGIFGFANYFVRKAKSFVKMRPTLSASEAAFVEPLSSVVQNMKKLRIVPGKETIVIIGGGTMGLLNGLTARAMGARVIISEVMPKKLALIKELGFEAIDASQNDPVQKVKELTNGRGADSVIVAVGSTLAMNQSLEMVKEKDGKISIYAAGYPAPEMAIQPNTIHYMRLEVIGTYASTLEDFYDAATLLNEGRVDVSKLIETKIPLMDIQKAFEIASTPGSYRVSVVLNEEGNKE</sequence>
<comment type="similarity">
    <text evidence="1">Belongs to the zinc-containing alcohol dehydrogenase family.</text>
</comment>
<reference evidence="4 5" key="1">
    <citation type="submission" date="2019-05" db="EMBL/GenBank/DDBJ databases">
        <authorList>
            <consortium name="Pathogen Informatics"/>
        </authorList>
    </citation>
    <scope>NUCLEOTIDE SEQUENCE [LARGE SCALE GENOMIC DNA]</scope>
    <source>
        <strain evidence="4 5">NCTC12204</strain>
    </source>
</reference>
<dbReference type="InterPro" id="IPR011032">
    <property type="entry name" value="GroES-like_sf"/>
</dbReference>
<evidence type="ECO:0000256" key="1">
    <source>
        <dbReference type="RuleBase" id="RU361277"/>
    </source>
</evidence>
<comment type="cofactor">
    <cofactor evidence="1">
        <name>Zn(2+)</name>
        <dbReference type="ChEBI" id="CHEBI:29105"/>
    </cofactor>
</comment>
<feature type="domain" description="Alcohol dehydrogenase-like C-terminal" evidence="2">
    <location>
        <begin position="185"/>
        <end position="312"/>
    </location>
</feature>
<gene>
    <name evidence="4" type="primary">gutB</name>
    <name evidence="4" type="ORF">NCTC12204_01025</name>
</gene>
<dbReference type="InterPro" id="IPR002328">
    <property type="entry name" value="ADH_Zn_CS"/>
</dbReference>
<comment type="caution">
    <text evidence="4">The sequence shown here is derived from an EMBL/GenBank/DDBJ whole genome shotgun (WGS) entry which is preliminary data.</text>
</comment>
<dbReference type="InterPro" id="IPR013149">
    <property type="entry name" value="ADH-like_C"/>
</dbReference>
<dbReference type="Pfam" id="PF00107">
    <property type="entry name" value="ADH_zinc_N"/>
    <property type="match status" value="1"/>
</dbReference>
<feature type="domain" description="Alcohol dehydrogenase-like N-terminal" evidence="3">
    <location>
        <begin position="29"/>
        <end position="142"/>
    </location>
</feature>
<evidence type="ECO:0000313" key="4">
    <source>
        <dbReference type="EMBL" id="VTQ62489.1"/>
    </source>
</evidence>
<organism evidence="4 5">
    <name type="scientific">Enterococcus hirae</name>
    <dbReference type="NCBI Taxonomy" id="1354"/>
    <lineage>
        <taxon>Bacteria</taxon>
        <taxon>Bacillati</taxon>
        <taxon>Bacillota</taxon>
        <taxon>Bacilli</taxon>
        <taxon>Lactobacillales</taxon>
        <taxon>Enterococcaceae</taxon>
        <taxon>Enterococcus</taxon>
    </lineage>
</organism>
<dbReference type="PANTHER" id="PTHR43401:SF2">
    <property type="entry name" value="L-THREONINE 3-DEHYDROGENASE"/>
    <property type="match status" value="1"/>
</dbReference>
<dbReference type="EC" id="1.1.1.14" evidence="4"/>
<protein>
    <submittedName>
        <fullName evidence="4">Alcohol dehydrogenase GroES domain-containing protein</fullName>
        <ecNumber evidence="4">1.1.1.14</ecNumber>
    </submittedName>
</protein>
<keyword evidence="4" id="KW-0560">Oxidoreductase</keyword>
<dbReference type="RefSeq" id="WP_010737303.1">
    <property type="nucleotide sequence ID" value="NZ_AP027299.1"/>
</dbReference>
<keyword evidence="1" id="KW-0479">Metal-binding</keyword>
<dbReference type="PROSITE" id="PS00059">
    <property type="entry name" value="ADH_ZINC"/>
    <property type="match status" value="1"/>
</dbReference>
<dbReference type="InterPro" id="IPR013154">
    <property type="entry name" value="ADH-like_N"/>
</dbReference>
<evidence type="ECO:0000259" key="2">
    <source>
        <dbReference type="Pfam" id="PF00107"/>
    </source>
</evidence>
<dbReference type="AlphaFoldDB" id="A0A7Z9DJE5"/>
<dbReference type="InterPro" id="IPR036291">
    <property type="entry name" value="NAD(P)-bd_dom_sf"/>
</dbReference>
<dbReference type="GO" id="GO:0008270">
    <property type="term" value="F:zinc ion binding"/>
    <property type="evidence" value="ECO:0007669"/>
    <property type="project" value="InterPro"/>
</dbReference>
<evidence type="ECO:0000313" key="5">
    <source>
        <dbReference type="Proteomes" id="UP000352698"/>
    </source>
</evidence>
<accession>A0A7Z9DJE5</accession>
<dbReference type="InterPro" id="IPR050129">
    <property type="entry name" value="Zn_alcohol_dh"/>
</dbReference>
<dbReference type="EMBL" id="CABEEP010000001">
    <property type="protein sequence ID" value="VTQ62489.1"/>
    <property type="molecule type" value="Genomic_DNA"/>
</dbReference>
<proteinExistence type="inferred from homology"/>
<dbReference type="SUPFAM" id="SSF51735">
    <property type="entry name" value="NAD(P)-binding Rossmann-fold domains"/>
    <property type="match status" value="1"/>
</dbReference>
<dbReference type="PANTHER" id="PTHR43401">
    <property type="entry name" value="L-THREONINE 3-DEHYDROGENASE"/>
    <property type="match status" value="1"/>
</dbReference>
<dbReference type="Gene3D" id="3.40.50.720">
    <property type="entry name" value="NAD(P)-binding Rossmann-like Domain"/>
    <property type="match status" value="1"/>
</dbReference>
<evidence type="ECO:0000259" key="3">
    <source>
        <dbReference type="Pfam" id="PF08240"/>
    </source>
</evidence>
<keyword evidence="1" id="KW-0862">Zinc</keyword>